<protein>
    <submittedName>
        <fullName evidence="1">Uncharacterized protein</fullName>
    </submittedName>
</protein>
<organism evidence="1 2">
    <name type="scientific">Caerostris extrusa</name>
    <name type="common">Bark spider</name>
    <name type="synonym">Caerostris bankana</name>
    <dbReference type="NCBI Taxonomy" id="172846"/>
    <lineage>
        <taxon>Eukaryota</taxon>
        <taxon>Metazoa</taxon>
        <taxon>Ecdysozoa</taxon>
        <taxon>Arthropoda</taxon>
        <taxon>Chelicerata</taxon>
        <taxon>Arachnida</taxon>
        <taxon>Araneae</taxon>
        <taxon>Araneomorphae</taxon>
        <taxon>Entelegynae</taxon>
        <taxon>Araneoidea</taxon>
        <taxon>Araneidae</taxon>
        <taxon>Caerostris</taxon>
    </lineage>
</organism>
<dbReference type="AlphaFoldDB" id="A0AAV4U739"/>
<name>A0AAV4U739_CAEEX</name>
<sequence length="157" mass="17385">MNLIPPRQKSIDEACKVPALCGSQRARQVDSVLGRLNLIAARGHSRKTIAVFLWRAEHRFREGIFCLVLDGWFVLTSTSGAIRPLISDIRNSLFLGSLGPFFDKHPLPTAMSTCTSAFEKTLIKEIKGGTSHHFLLVKPSRSIVFTSVGCDQNLSFD</sequence>
<keyword evidence="2" id="KW-1185">Reference proteome</keyword>
<evidence type="ECO:0000313" key="2">
    <source>
        <dbReference type="Proteomes" id="UP001054945"/>
    </source>
</evidence>
<dbReference type="EMBL" id="BPLR01012379">
    <property type="protein sequence ID" value="GIY53622.1"/>
    <property type="molecule type" value="Genomic_DNA"/>
</dbReference>
<evidence type="ECO:0000313" key="1">
    <source>
        <dbReference type="EMBL" id="GIY53622.1"/>
    </source>
</evidence>
<dbReference type="Proteomes" id="UP001054945">
    <property type="component" value="Unassembled WGS sequence"/>
</dbReference>
<proteinExistence type="predicted"/>
<accession>A0AAV4U739</accession>
<gene>
    <name evidence="1" type="ORF">CEXT_254291</name>
</gene>
<reference evidence="1 2" key="1">
    <citation type="submission" date="2021-06" db="EMBL/GenBank/DDBJ databases">
        <title>Caerostris extrusa draft genome.</title>
        <authorList>
            <person name="Kono N."/>
            <person name="Arakawa K."/>
        </authorList>
    </citation>
    <scope>NUCLEOTIDE SEQUENCE [LARGE SCALE GENOMIC DNA]</scope>
</reference>
<comment type="caution">
    <text evidence="1">The sequence shown here is derived from an EMBL/GenBank/DDBJ whole genome shotgun (WGS) entry which is preliminary data.</text>
</comment>